<reference evidence="2 3" key="1">
    <citation type="journal article" date="2014" name="BMC Genomics">
        <title>Genome and secretome analysis of the hemibiotrophic fungal pathogen, Moniliophthora roreri, which causes frosty pod rot disease of cacao: mechanisms of the biotrophic and necrotrophic phases.</title>
        <authorList>
            <person name="Meinhardt L.W."/>
            <person name="Costa G.G.L."/>
            <person name="Thomazella D.P.T."/>
            <person name="Teixeira P.J.P.L."/>
            <person name="Carazzolle M.F."/>
            <person name="Schuster S.C."/>
            <person name="Carlson J.E."/>
            <person name="Guiltinan M.J."/>
            <person name="Mieczkowski P."/>
            <person name="Farmer A."/>
            <person name="Ramaraj T."/>
            <person name="Crozier J."/>
            <person name="Davis R.E."/>
            <person name="Shao J."/>
            <person name="Melnick R.L."/>
            <person name="Pereira G.A.G."/>
            <person name="Bailey B.A."/>
        </authorList>
    </citation>
    <scope>NUCLEOTIDE SEQUENCE [LARGE SCALE GENOMIC DNA]</scope>
    <source>
        <strain evidence="2 3">MCA 2997</strain>
    </source>
</reference>
<name>V2WPB2_MONRO</name>
<dbReference type="AlphaFoldDB" id="V2WPB2"/>
<feature type="region of interest" description="Disordered" evidence="1">
    <location>
        <begin position="56"/>
        <end position="88"/>
    </location>
</feature>
<sequence length="216" mass="24807">MTPPRARLTAEEESHIDRDIELTRRLQNIRIRISEDSGSTRHTIITRHHRHEAIRQLSNVLGPDTTTDNETRTDDEQRNSSTPLSTLPELPFFTNIDLFEIRTENLIGSSTPTEPSTSIAEEIRPEEEDMSGEASSTPKQEQKPKTQKEMIISVATAVLEDQKKKEKGTKVAAPDPFDGDRKETRRFLTEVEIYLRMHPSEYNTDEKKCLFLLSYL</sequence>
<feature type="region of interest" description="Disordered" evidence="1">
    <location>
        <begin position="106"/>
        <end position="147"/>
    </location>
</feature>
<dbReference type="OrthoDB" id="3686619at2759"/>
<feature type="compositionally biased region" description="Basic and acidic residues" evidence="1">
    <location>
        <begin position="69"/>
        <end position="78"/>
    </location>
</feature>
<evidence type="ECO:0000256" key="1">
    <source>
        <dbReference type="SAM" id="MobiDB-lite"/>
    </source>
</evidence>
<feature type="compositionally biased region" description="Polar residues" evidence="1">
    <location>
        <begin position="106"/>
        <end position="119"/>
    </location>
</feature>
<dbReference type="Proteomes" id="UP000017559">
    <property type="component" value="Unassembled WGS sequence"/>
</dbReference>
<dbReference type="KEGG" id="mrr:Moror_12183"/>
<dbReference type="EMBL" id="AWSO01001948">
    <property type="protein sequence ID" value="ESK82391.1"/>
    <property type="molecule type" value="Genomic_DNA"/>
</dbReference>
<dbReference type="HOGENOM" id="CLU_000384_30_4_1"/>
<evidence type="ECO:0000313" key="2">
    <source>
        <dbReference type="EMBL" id="ESK82391.1"/>
    </source>
</evidence>
<keyword evidence="3" id="KW-1185">Reference proteome</keyword>
<proteinExistence type="predicted"/>
<comment type="caution">
    <text evidence="2">The sequence shown here is derived from an EMBL/GenBank/DDBJ whole genome shotgun (WGS) entry which is preliminary data.</text>
</comment>
<gene>
    <name evidence="2" type="ORF">Moror_12183</name>
</gene>
<evidence type="ECO:0000313" key="3">
    <source>
        <dbReference type="Proteomes" id="UP000017559"/>
    </source>
</evidence>
<organism evidence="2 3">
    <name type="scientific">Moniliophthora roreri (strain MCA 2997)</name>
    <name type="common">Cocoa frosty pod rot fungus</name>
    <name type="synonym">Crinipellis roreri</name>
    <dbReference type="NCBI Taxonomy" id="1381753"/>
    <lineage>
        <taxon>Eukaryota</taxon>
        <taxon>Fungi</taxon>
        <taxon>Dikarya</taxon>
        <taxon>Basidiomycota</taxon>
        <taxon>Agaricomycotina</taxon>
        <taxon>Agaricomycetes</taxon>
        <taxon>Agaricomycetidae</taxon>
        <taxon>Agaricales</taxon>
        <taxon>Marasmiineae</taxon>
        <taxon>Marasmiaceae</taxon>
        <taxon>Moniliophthora</taxon>
    </lineage>
</organism>
<protein>
    <recommendedName>
        <fullName evidence="4">Reverse transcriptase-rnase h-integrase</fullName>
    </recommendedName>
</protein>
<accession>V2WPB2</accession>
<evidence type="ECO:0008006" key="4">
    <source>
        <dbReference type="Google" id="ProtNLM"/>
    </source>
</evidence>